<dbReference type="SUPFAM" id="SSF53850">
    <property type="entry name" value="Periplasmic binding protein-like II"/>
    <property type="match status" value="1"/>
</dbReference>
<evidence type="ECO:0000259" key="5">
    <source>
        <dbReference type="PROSITE" id="PS50931"/>
    </source>
</evidence>
<dbReference type="Proteomes" id="UP000036834">
    <property type="component" value="Unassembled WGS sequence"/>
</dbReference>
<dbReference type="InterPro" id="IPR036390">
    <property type="entry name" value="WH_DNA-bd_sf"/>
</dbReference>
<keyword evidence="2" id="KW-0805">Transcription regulation</keyword>
<dbReference type="Proteomes" id="UP000319578">
    <property type="component" value="Unassembled WGS sequence"/>
</dbReference>
<dbReference type="InterPro" id="IPR005119">
    <property type="entry name" value="LysR_subst-bd"/>
</dbReference>
<dbReference type="PROSITE" id="PS50931">
    <property type="entry name" value="HTH_LYSR"/>
    <property type="match status" value="1"/>
</dbReference>
<dbReference type="EMBL" id="BJON01000016">
    <property type="protein sequence ID" value="GED70614.1"/>
    <property type="molecule type" value="Genomic_DNA"/>
</dbReference>
<sequence length="313" mass="35147">MDTRYLQTFREVAKWNSFTRAAEVLGYAQSSVTTQIQNLETEFGVTLFERWGRKIRLTHAGEVLLEYSEQLLAILDETKAILSEQAELAGTLTVGTVESLAAFYLPPFLQKFRQEQPRMRISLHPGICHDLRLGVKEGRYDFAFVLDWLQDHPELTNLNLGEEKLVVVAAPTNPLAQKEKIEAHDFSGANWIFTEAGCSYRSIMEAVLRDAGATIVTSFEFGSLEAIKQCVAYDLGIALVPYIAVAEEVKNGSLVILPFSHPDVRVYRQLVYHKKKWMPQALLRFLEILTAGESGEKKAACEGGSFVQTNSVR</sequence>
<dbReference type="GO" id="GO:0003700">
    <property type="term" value="F:DNA-binding transcription factor activity"/>
    <property type="evidence" value="ECO:0007669"/>
    <property type="project" value="InterPro"/>
</dbReference>
<keyword evidence="4" id="KW-0804">Transcription</keyword>
<dbReference type="AlphaFoldDB" id="A0A0K9YUS3"/>
<dbReference type="GO" id="GO:0000976">
    <property type="term" value="F:transcription cis-regulatory region binding"/>
    <property type="evidence" value="ECO:0007669"/>
    <property type="project" value="TreeGrafter"/>
</dbReference>
<dbReference type="SUPFAM" id="SSF46785">
    <property type="entry name" value="Winged helix' DNA-binding domain"/>
    <property type="match status" value="1"/>
</dbReference>
<evidence type="ECO:0000313" key="9">
    <source>
        <dbReference type="Proteomes" id="UP000319578"/>
    </source>
</evidence>
<organism evidence="7 8">
    <name type="scientific">Brevibacillus reuszeri</name>
    <dbReference type="NCBI Taxonomy" id="54915"/>
    <lineage>
        <taxon>Bacteria</taxon>
        <taxon>Bacillati</taxon>
        <taxon>Bacillota</taxon>
        <taxon>Bacilli</taxon>
        <taxon>Bacillales</taxon>
        <taxon>Paenibacillaceae</taxon>
        <taxon>Brevibacillus</taxon>
    </lineage>
</organism>
<evidence type="ECO:0000256" key="3">
    <source>
        <dbReference type="ARBA" id="ARBA00023125"/>
    </source>
</evidence>
<dbReference type="OrthoDB" id="9803735at2"/>
<evidence type="ECO:0000313" key="6">
    <source>
        <dbReference type="EMBL" id="GED70614.1"/>
    </source>
</evidence>
<dbReference type="FunFam" id="1.10.10.10:FF:000001">
    <property type="entry name" value="LysR family transcriptional regulator"/>
    <property type="match status" value="1"/>
</dbReference>
<name>A0A0K9YUS3_9BACL</name>
<dbReference type="InterPro" id="IPR036388">
    <property type="entry name" value="WH-like_DNA-bd_sf"/>
</dbReference>
<keyword evidence="9" id="KW-1185">Reference proteome</keyword>
<dbReference type="InterPro" id="IPR000847">
    <property type="entry name" value="LysR_HTH_N"/>
</dbReference>
<protein>
    <submittedName>
        <fullName evidence="7">LysR family transcriptional regulator</fullName>
    </submittedName>
</protein>
<reference evidence="7" key="2">
    <citation type="submission" date="2015-07" db="EMBL/GenBank/DDBJ databases">
        <title>MeaNS - Measles Nucleotide Surveillance Program.</title>
        <authorList>
            <person name="Tran T."/>
            <person name="Druce J."/>
        </authorList>
    </citation>
    <scope>NUCLEOTIDE SEQUENCE</scope>
    <source>
        <strain evidence="7">DSM 9887</strain>
    </source>
</reference>
<reference evidence="8" key="1">
    <citation type="submission" date="2015-07" db="EMBL/GenBank/DDBJ databases">
        <title>Genome sequencing project for genomic taxonomy and phylogenomics of Bacillus-like bacteria.</title>
        <authorList>
            <person name="Liu B."/>
            <person name="Wang J."/>
            <person name="Zhu Y."/>
            <person name="Liu G."/>
            <person name="Chen Q."/>
            <person name="Chen Z."/>
            <person name="Lan J."/>
            <person name="Che J."/>
            <person name="Ge C."/>
            <person name="Shi H."/>
            <person name="Pan Z."/>
            <person name="Liu X."/>
        </authorList>
    </citation>
    <scope>NUCLEOTIDE SEQUENCE [LARGE SCALE GENOMIC DNA]</scope>
    <source>
        <strain evidence="8">DSM 9887</strain>
    </source>
</reference>
<dbReference type="PANTHER" id="PTHR30126:SF100">
    <property type="entry name" value="LYSR-FAMILY TRANSCRIPTIONAL REGULATOR"/>
    <property type="match status" value="1"/>
</dbReference>
<dbReference type="Gene3D" id="3.40.190.10">
    <property type="entry name" value="Periplasmic binding protein-like II"/>
    <property type="match status" value="2"/>
</dbReference>
<evidence type="ECO:0000313" key="7">
    <source>
        <dbReference type="EMBL" id="KNB72458.1"/>
    </source>
</evidence>
<dbReference type="Pfam" id="PF03466">
    <property type="entry name" value="LysR_substrate"/>
    <property type="match status" value="1"/>
</dbReference>
<evidence type="ECO:0000313" key="8">
    <source>
        <dbReference type="Proteomes" id="UP000036834"/>
    </source>
</evidence>
<gene>
    <name evidence="7" type="ORF">ADS79_11345</name>
    <name evidence="6" type="ORF">BRE01_43160</name>
</gene>
<proteinExistence type="inferred from homology"/>
<dbReference type="CDD" id="cd05466">
    <property type="entry name" value="PBP2_LTTR_substrate"/>
    <property type="match status" value="1"/>
</dbReference>
<feature type="domain" description="HTH lysR-type" evidence="5">
    <location>
        <begin position="1"/>
        <end position="58"/>
    </location>
</feature>
<reference evidence="6 9" key="3">
    <citation type="submission" date="2019-06" db="EMBL/GenBank/DDBJ databases">
        <title>Whole genome shotgun sequence of Brevibacillus reuszeri NBRC 15719.</title>
        <authorList>
            <person name="Hosoyama A."/>
            <person name="Uohara A."/>
            <person name="Ohji S."/>
            <person name="Ichikawa N."/>
        </authorList>
    </citation>
    <scope>NUCLEOTIDE SEQUENCE [LARGE SCALE GENOMIC DNA]</scope>
    <source>
        <strain evidence="6 9">NBRC 15719</strain>
    </source>
</reference>
<accession>A0A0K9YUS3</accession>
<evidence type="ECO:0000256" key="1">
    <source>
        <dbReference type="ARBA" id="ARBA00009437"/>
    </source>
</evidence>
<keyword evidence="3" id="KW-0238">DNA-binding</keyword>
<evidence type="ECO:0000256" key="4">
    <source>
        <dbReference type="ARBA" id="ARBA00023163"/>
    </source>
</evidence>
<evidence type="ECO:0000256" key="2">
    <source>
        <dbReference type="ARBA" id="ARBA00023015"/>
    </source>
</evidence>
<comment type="similarity">
    <text evidence="1">Belongs to the LysR transcriptional regulatory family.</text>
</comment>
<dbReference type="PATRIC" id="fig|54915.3.peg.1227"/>
<dbReference type="STRING" id="54915.ADS79_11345"/>
<comment type="caution">
    <text evidence="7">The sequence shown here is derived from an EMBL/GenBank/DDBJ whole genome shotgun (WGS) entry which is preliminary data.</text>
</comment>
<dbReference type="EMBL" id="LGIQ01000007">
    <property type="protein sequence ID" value="KNB72458.1"/>
    <property type="molecule type" value="Genomic_DNA"/>
</dbReference>
<dbReference type="Pfam" id="PF00126">
    <property type="entry name" value="HTH_1"/>
    <property type="match status" value="1"/>
</dbReference>
<dbReference type="Gene3D" id="1.10.10.10">
    <property type="entry name" value="Winged helix-like DNA-binding domain superfamily/Winged helix DNA-binding domain"/>
    <property type="match status" value="1"/>
</dbReference>
<dbReference type="PANTHER" id="PTHR30126">
    <property type="entry name" value="HTH-TYPE TRANSCRIPTIONAL REGULATOR"/>
    <property type="match status" value="1"/>
</dbReference>
<dbReference type="PRINTS" id="PR00039">
    <property type="entry name" value="HTHLYSR"/>
</dbReference>
<dbReference type="RefSeq" id="WP_049738511.1">
    <property type="nucleotide sequence ID" value="NZ_BJON01000016.1"/>
</dbReference>